<proteinExistence type="predicted"/>
<reference evidence="2 3" key="1">
    <citation type="submission" date="2024-05" db="EMBL/GenBank/DDBJ databases">
        <authorList>
            <person name="Wallberg A."/>
        </authorList>
    </citation>
    <scope>NUCLEOTIDE SEQUENCE [LARGE SCALE GENOMIC DNA]</scope>
</reference>
<gene>
    <name evidence="2" type="ORF">MNOR_LOCUS18316</name>
</gene>
<keyword evidence="1" id="KW-1133">Transmembrane helix</keyword>
<sequence>MFVTSRHRNVLCPPFLTCSRRLNLNVCTRKITSKEYDQSLSAIFALLIQKIYTYYKSACIELHCSNDARSRDEIKVHKFSALNWRIPEVAHSPTPALVLGFSGLIPFVAAPFYMYYSGAFLPEVATAQLAYGATILSFLGGVRWGLTLPLGSTQT</sequence>
<comment type="caution">
    <text evidence="2">The sequence shown here is derived from an EMBL/GenBank/DDBJ whole genome shotgun (WGS) entry which is preliminary data.</text>
</comment>
<feature type="transmembrane region" description="Helical" evidence="1">
    <location>
        <begin position="96"/>
        <end position="116"/>
    </location>
</feature>
<evidence type="ECO:0000256" key="1">
    <source>
        <dbReference type="SAM" id="Phobius"/>
    </source>
</evidence>
<keyword evidence="1" id="KW-0812">Transmembrane</keyword>
<dbReference type="PANTHER" id="PTHR15887:SF1">
    <property type="entry name" value="TRANSMEMBRANE PROTEIN 69"/>
    <property type="match status" value="1"/>
</dbReference>
<accession>A0AAV2R030</accession>
<evidence type="ECO:0000313" key="3">
    <source>
        <dbReference type="Proteomes" id="UP001497623"/>
    </source>
</evidence>
<dbReference type="Proteomes" id="UP001497623">
    <property type="component" value="Unassembled WGS sequence"/>
</dbReference>
<evidence type="ECO:0000313" key="2">
    <source>
        <dbReference type="EMBL" id="CAL4106346.1"/>
    </source>
</evidence>
<protein>
    <recommendedName>
        <fullName evidence="4">Transmembrane protein 69</fullName>
    </recommendedName>
</protein>
<dbReference type="EMBL" id="CAXKWB010013037">
    <property type="protein sequence ID" value="CAL4106346.1"/>
    <property type="molecule type" value="Genomic_DNA"/>
</dbReference>
<name>A0AAV2R030_MEGNR</name>
<evidence type="ECO:0008006" key="4">
    <source>
        <dbReference type="Google" id="ProtNLM"/>
    </source>
</evidence>
<dbReference type="PANTHER" id="PTHR15887">
    <property type="entry name" value="TRANSMEMBRANE PROTEIN 69"/>
    <property type="match status" value="1"/>
</dbReference>
<feature type="non-terminal residue" evidence="2">
    <location>
        <position position="155"/>
    </location>
</feature>
<dbReference type="InterPro" id="IPR021836">
    <property type="entry name" value="DUF3429"/>
</dbReference>
<organism evidence="2 3">
    <name type="scientific">Meganyctiphanes norvegica</name>
    <name type="common">Northern krill</name>
    <name type="synonym">Thysanopoda norvegica</name>
    <dbReference type="NCBI Taxonomy" id="48144"/>
    <lineage>
        <taxon>Eukaryota</taxon>
        <taxon>Metazoa</taxon>
        <taxon>Ecdysozoa</taxon>
        <taxon>Arthropoda</taxon>
        <taxon>Crustacea</taxon>
        <taxon>Multicrustacea</taxon>
        <taxon>Malacostraca</taxon>
        <taxon>Eumalacostraca</taxon>
        <taxon>Eucarida</taxon>
        <taxon>Euphausiacea</taxon>
        <taxon>Euphausiidae</taxon>
        <taxon>Meganyctiphanes</taxon>
    </lineage>
</organism>
<keyword evidence="3" id="KW-1185">Reference proteome</keyword>
<keyword evidence="1" id="KW-0472">Membrane</keyword>
<dbReference type="AlphaFoldDB" id="A0AAV2R030"/>
<dbReference type="Pfam" id="PF11911">
    <property type="entry name" value="DUF3429"/>
    <property type="match status" value="1"/>
</dbReference>
<feature type="transmembrane region" description="Helical" evidence="1">
    <location>
        <begin position="128"/>
        <end position="146"/>
    </location>
</feature>